<name>W9S8S2_9ROSA</name>
<evidence type="ECO:0000256" key="2">
    <source>
        <dbReference type="ARBA" id="ARBA00022676"/>
    </source>
</evidence>
<keyword evidence="3 4" id="KW-0808">Transferase</keyword>
<evidence type="ECO:0000256" key="5">
    <source>
        <dbReference type="RuleBase" id="RU362057"/>
    </source>
</evidence>
<dbReference type="InterPro" id="IPR035595">
    <property type="entry name" value="UDP_glycos_trans_CS"/>
</dbReference>
<evidence type="ECO:0000256" key="3">
    <source>
        <dbReference type="ARBA" id="ARBA00022679"/>
    </source>
</evidence>
<dbReference type="GO" id="GO:0035251">
    <property type="term" value="F:UDP-glucosyltransferase activity"/>
    <property type="evidence" value="ECO:0007669"/>
    <property type="project" value="TreeGrafter"/>
</dbReference>
<keyword evidence="7" id="KW-1185">Reference proteome</keyword>
<dbReference type="eggNOG" id="KOG1192">
    <property type="taxonomic scope" value="Eukaryota"/>
</dbReference>
<reference evidence="7" key="1">
    <citation type="submission" date="2013-01" db="EMBL/GenBank/DDBJ databases">
        <title>Draft Genome Sequence of a Mulberry Tree, Morus notabilis C.K. Schneid.</title>
        <authorList>
            <person name="He N."/>
            <person name="Zhao S."/>
        </authorList>
    </citation>
    <scope>NUCLEOTIDE SEQUENCE</scope>
</reference>
<keyword evidence="2 4" id="KW-0328">Glycosyltransferase</keyword>
<organism evidence="6 7">
    <name type="scientific">Morus notabilis</name>
    <dbReference type="NCBI Taxonomy" id="981085"/>
    <lineage>
        <taxon>Eukaryota</taxon>
        <taxon>Viridiplantae</taxon>
        <taxon>Streptophyta</taxon>
        <taxon>Embryophyta</taxon>
        <taxon>Tracheophyta</taxon>
        <taxon>Spermatophyta</taxon>
        <taxon>Magnoliopsida</taxon>
        <taxon>eudicotyledons</taxon>
        <taxon>Gunneridae</taxon>
        <taxon>Pentapetalae</taxon>
        <taxon>rosids</taxon>
        <taxon>fabids</taxon>
        <taxon>Rosales</taxon>
        <taxon>Moraceae</taxon>
        <taxon>Moreae</taxon>
        <taxon>Morus</taxon>
    </lineage>
</organism>
<dbReference type="KEGG" id="mnt:21410096"/>
<dbReference type="PROSITE" id="PS00375">
    <property type="entry name" value="UDPGT"/>
    <property type="match status" value="1"/>
</dbReference>
<dbReference type="OrthoDB" id="5835829at2759"/>
<dbReference type="Pfam" id="PF00201">
    <property type="entry name" value="UDPGT"/>
    <property type="match status" value="1"/>
</dbReference>
<evidence type="ECO:0000313" key="7">
    <source>
        <dbReference type="Proteomes" id="UP000030645"/>
    </source>
</evidence>
<dbReference type="EC" id="2.4.1.-" evidence="5"/>
<evidence type="ECO:0000256" key="4">
    <source>
        <dbReference type="RuleBase" id="RU003718"/>
    </source>
</evidence>
<protein>
    <recommendedName>
        <fullName evidence="5">Glycosyltransferase</fullName>
        <ecNumber evidence="5">2.4.1.-</ecNumber>
    </recommendedName>
</protein>
<accession>W9S8S2</accession>
<dbReference type="AlphaFoldDB" id="W9S8S2"/>
<evidence type="ECO:0000256" key="1">
    <source>
        <dbReference type="ARBA" id="ARBA00009995"/>
    </source>
</evidence>
<dbReference type="PANTHER" id="PTHR48047">
    <property type="entry name" value="GLYCOSYLTRANSFERASE"/>
    <property type="match status" value="1"/>
</dbReference>
<dbReference type="Proteomes" id="UP000030645">
    <property type="component" value="Unassembled WGS sequence"/>
</dbReference>
<dbReference type="FunFam" id="3.40.50.2000:FF:000047">
    <property type="entry name" value="Glycosyltransferase"/>
    <property type="match status" value="1"/>
</dbReference>
<sequence>MAQGHMLPTLDMAKLFAARGVKSTIITTPLNAPLFTKAIDKTQNSPNSNYIILKVVKFPAKEADLPDGLENLDLVSGPEVHRKFFHALTLLQHSAEDILAELRPHAFVADVFFTWATDLASKYEIPRLVFHGTSFISMCCMESVAKFKPYENVSSDSEPFVLPGLPGEIKMTRLQIPDYLRLGQENNLTKLMKSAEEAGRRSYGMVVNSFYELEPVYADHYRKVLGNKAWHIGPVSLCNKNASEKARRGKESAIDEHECLKWLDSKKPNSVIYICFGTNSSFSASQLQEIATGLEASGQNFIWVVRKAKEKDQEKENSEEEWLPEGYEKRVEGKGLIIRGWAPQVLILDHEAVGGFVTHCGWNSVLEGISAGLPMVTWPIFAEQFYNEKLITEVLRTGVGVGAQKWIRFVGDYVKSEQIERALKEIMIGERSGEMRSRAKEIKEMALRAVEEGGSSYTDLGNLIEELKSRQSKKV</sequence>
<dbReference type="EMBL" id="KE345811">
    <property type="protein sequence ID" value="EXC17291.1"/>
    <property type="molecule type" value="Genomic_DNA"/>
</dbReference>
<dbReference type="CDD" id="cd03784">
    <property type="entry name" value="GT1_Gtf-like"/>
    <property type="match status" value="1"/>
</dbReference>
<dbReference type="SUPFAM" id="SSF53756">
    <property type="entry name" value="UDP-Glycosyltransferase/glycogen phosphorylase"/>
    <property type="match status" value="1"/>
</dbReference>
<dbReference type="STRING" id="981085.W9S8S2"/>
<evidence type="ECO:0000313" key="6">
    <source>
        <dbReference type="EMBL" id="EXC17291.1"/>
    </source>
</evidence>
<dbReference type="PANTHER" id="PTHR48047:SF135">
    <property type="entry name" value="GLYCOSYLTRANSFERASE"/>
    <property type="match status" value="1"/>
</dbReference>
<proteinExistence type="inferred from homology"/>
<dbReference type="Gene3D" id="3.40.50.2000">
    <property type="entry name" value="Glycogen Phosphorylase B"/>
    <property type="match status" value="2"/>
</dbReference>
<dbReference type="InterPro" id="IPR002213">
    <property type="entry name" value="UDP_glucos_trans"/>
</dbReference>
<gene>
    <name evidence="6" type="ORF">L484_027479</name>
</gene>
<comment type="similarity">
    <text evidence="1 4">Belongs to the UDP-glycosyltransferase family.</text>
</comment>
<dbReference type="FunFam" id="3.40.50.2000:FF:000071">
    <property type="entry name" value="Glycosyltransferase"/>
    <property type="match status" value="1"/>
</dbReference>